<dbReference type="RefSeq" id="XP_009793963.1">
    <property type="nucleotide sequence ID" value="XM_009795661.1"/>
</dbReference>
<dbReference type="eggNOG" id="KOG0017">
    <property type="taxonomic scope" value="Eukaryota"/>
</dbReference>
<dbReference type="GO" id="GO:0003676">
    <property type="term" value="F:nucleic acid binding"/>
    <property type="evidence" value="ECO:0007669"/>
    <property type="project" value="InterPro"/>
</dbReference>
<dbReference type="Proteomes" id="UP000189701">
    <property type="component" value="Unplaced"/>
</dbReference>
<dbReference type="STRING" id="4096.A0A1U7XSQ9"/>
<evidence type="ECO:0000313" key="2">
    <source>
        <dbReference type="Proteomes" id="UP000189701"/>
    </source>
</evidence>
<evidence type="ECO:0000313" key="3">
    <source>
        <dbReference type="RefSeq" id="XP_009793963.1"/>
    </source>
</evidence>
<name>A0A1U7XSQ9_NICSY</name>
<gene>
    <name evidence="3" type="primary">LOC104240774</name>
</gene>
<dbReference type="AlphaFoldDB" id="A0A1U7XSQ9"/>
<dbReference type="PROSITE" id="PS50994">
    <property type="entry name" value="INTEGRASE"/>
    <property type="match status" value="1"/>
</dbReference>
<reference evidence="2" key="1">
    <citation type="journal article" date="2013" name="Genome Biol.">
        <title>Reference genomes and transcriptomes of Nicotiana sylvestris and Nicotiana tomentosiformis.</title>
        <authorList>
            <person name="Sierro N."/>
            <person name="Battey J.N."/>
            <person name="Ouadi S."/>
            <person name="Bovet L."/>
            <person name="Goepfert S."/>
            <person name="Bakaher N."/>
            <person name="Peitsch M.C."/>
            <person name="Ivanov N.V."/>
        </authorList>
    </citation>
    <scope>NUCLEOTIDE SEQUENCE [LARGE SCALE GENOMIC DNA]</scope>
</reference>
<organism evidence="2 3">
    <name type="scientific">Nicotiana sylvestris</name>
    <name type="common">Wood tobacco</name>
    <name type="synonym">South American tobacco</name>
    <dbReference type="NCBI Taxonomy" id="4096"/>
    <lineage>
        <taxon>Eukaryota</taxon>
        <taxon>Viridiplantae</taxon>
        <taxon>Streptophyta</taxon>
        <taxon>Embryophyta</taxon>
        <taxon>Tracheophyta</taxon>
        <taxon>Spermatophyta</taxon>
        <taxon>Magnoliopsida</taxon>
        <taxon>eudicotyledons</taxon>
        <taxon>Gunneridae</taxon>
        <taxon>Pentapetalae</taxon>
        <taxon>asterids</taxon>
        <taxon>lamiids</taxon>
        <taxon>Solanales</taxon>
        <taxon>Solanaceae</taxon>
        <taxon>Nicotianoideae</taxon>
        <taxon>Nicotianeae</taxon>
        <taxon>Nicotiana</taxon>
    </lineage>
</organism>
<dbReference type="InterPro" id="IPR036397">
    <property type="entry name" value="RNaseH_sf"/>
</dbReference>
<accession>A0A1U7XSQ9</accession>
<proteinExistence type="predicted"/>
<dbReference type="Gene3D" id="3.30.420.10">
    <property type="entry name" value="Ribonuclease H-like superfamily/Ribonuclease H"/>
    <property type="match status" value="1"/>
</dbReference>
<feature type="domain" description="Integrase catalytic" evidence="1">
    <location>
        <begin position="1"/>
        <end position="88"/>
    </location>
</feature>
<keyword evidence="2" id="KW-1185">Reference proteome</keyword>
<dbReference type="PANTHER" id="PTHR47266">
    <property type="entry name" value="ENDONUCLEASE-RELATED"/>
    <property type="match status" value="1"/>
</dbReference>
<dbReference type="InterPro" id="IPR052160">
    <property type="entry name" value="Gypsy_RT_Integrase-like"/>
</dbReference>
<dbReference type="GO" id="GO:0015074">
    <property type="term" value="P:DNA integration"/>
    <property type="evidence" value="ECO:0007669"/>
    <property type="project" value="InterPro"/>
</dbReference>
<dbReference type="InterPro" id="IPR001584">
    <property type="entry name" value="Integrase_cat-core"/>
</dbReference>
<dbReference type="InterPro" id="IPR012337">
    <property type="entry name" value="RNaseH-like_sf"/>
</dbReference>
<evidence type="ECO:0000259" key="1">
    <source>
        <dbReference type="PROSITE" id="PS50994"/>
    </source>
</evidence>
<protein>
    <submittedName>
        <fullName evidence="3">Uncharacterized protein LOC104240774</fullName>
    </submittedName>
</protein>
<sequence>MGVTFCNKAFDTLLGKYVATHKVTTPYHPQASGQVEVFNRGIKSILSKAVNDNRADWSKKLDDALWSYWTSNKTPIGMSPYMLVFEKACHLPIELEHKALWALKKLNLDWDVA</sequence>
<dbReference type="SUPFAM" id="SSF53098">
    <property type="entry name" value="Ribonuclease H-like"/>
    <property type="match status" value="1"/>
</dbReference>
<reference evidence="3" key="2">
    <citation type="submission" date="2025-08" db="UniProtKB">
        <authorList>
            <consortium name="RefSeq"/>
        </authorList>
    </citation>
    <scope>IDENTIFICATION</scope>
    <source>
        <tissue evidence="3">Leaf</tissue>
    </source>
</reference>